<dbReference type="STRING" id="1121455.SAMN02745728_00996"/>
<name>A0A1M7SLI0_9BACT</name>
<dbReference type="HAMAP" id="MF_00208">
    <property type="entry name" value="MurE"/>
    <property type="match status" value="1"/>
</dbReference>
<feature type="binding site" evidence="2">
    <location>
        <position position="382"/>
    </location>
    <ligand>
        <name>meso-2,6-diaminopimelate</name>
        <dbReference type="ChEBI" id="CHEBI:57791"/>
    </ligand>
</feature>
<feature type="modified residue" description="N6-carboxylysine" evidence="2">
    <location>
        <position position="220"/>
    </location>
</feature>
<organism evidence="6 7">
    <name type="scientific">Desulfovibrio litoralis DSM 11393</name>
    <dbReference type="NCBI Taxonomy" id="1121455"/>
    <lineage>
        <taxon>Bacteria</taxon>
        <taxon>Pseudomonadati</taxon>
        <taxon>Thermodesulfobacteriota</taxon>
        <taxon>Desulfovibrionia</taxon>
        <taxon>Desulfovibrionales</taxon>
        <taxon>Desulfovibrionaceae</taxon>
        <taxon>Desulfovibrio</taxon>
    </lineage>
</organism>
<dbReference type="SUPFAM" id="SSF53244">
    <property type="entry name" value="MurD-like peptide ligases, peptide-binding domain"/>
    <property type="match status" value="1"/>
</dbReference>
<keyword evidence="2" id="KW-0460">Magnesium</keyword>
<keyword evidence="2 3" id="KW-0573">Peptidoglycan synthesis</keyword>
<keyword evidence="2 6" id="KW-0436">Ligase</keyword>
<dbReference type="GO" id="GO:0005737">
    <property type="term" value="C:cytoplasm"/>
    <property type="evidence" value="ECO:0007669"/>
    <property type="project" value="UniProtKB-SubCell"/>
</dbReference>
<comment type="subcellular location">
    <subcellularLocation>
        <location evidence="2 3">Cytoplasm</location>
    </subcellularLocation>
</comment>
<dbReference type="EMBL" id="FRDI01000004">
    <property type="protein sequence ID" value="SHN59329.1"/>
    <property type="molecule type" value="Genomic_DNA"/>
</dbReference>
<keyword evidence="2 3" id="KW-0133">Cell shape</keyword>
<dbReference type="PANTHER" id="PTHR23135:SF4">
    <property type="entry name" value="UDP-N-ACETYLMURAMOYL-L-ALANYL-D-GLUTAMATE--2,6-DIAMINOPIMELATE LIGASE MURE HOMOLOG, CHLOROPLASTIC"/>
    <property type="match status" value="1"/>
</dbReference>
<feature type="binding site" evidence="2">
    <location>
        <position position="21"/>
    </location>
    <ligand>
        <name>UDP-N-acetyl-alpha-D-muramoyl-L-alanyl-D-glutamate</name>
        <dbReference type="ChEBI" id="CHEBI:83900"/>
    </ligand>
</feature>
<feature type="binding site" evidence="2">
    <location>
        <begin position="406"/>
        <end position="409"/>
    </location>
    <ligand>
        <name>meso-2,6-diaminopimelate</name>
        <dbReference type="ChEBI" id="CHEBI:57791"/>
    </ligand>
</feature>
<dbReference type="EC" id="6.3.2.13" evidence="2"/>
<feature type="binding site" evidence="2">
    <location>
        <position position="188"/>
    </location>
    <ligand>
        <name>UDP-N-acetyl-alpha-D-muramoyl-L-alanyl-D-glutamate</name>
        <dbReference type="ChEBI" id="CHEBI:83900"/>
    </ligand>
</feature>
<evidence type="ECO:0000259" key="5">
    <source>
        <dbReference type="Pfam" id="PF08245"/>
    </source>
</evidence>
<comment type="catalytic activity">
    <reaction evidence="2">
        <text>UDP-N-acetyl-alpha-D-muramoyl-L-alanyl-D-glutamate + meso-2,6-diaminopimelate + ATP = UDP-N-acetyl-alpha-D-muramoyl-L-alanyl-gamma-D-glutamyl-meso-2,6-diaminopimelate + ADP + phosphate + H(+)</text>
        <dbReference type="Rhea" id="RHEA:23676"/>
        <dbReference type="ChEBI" id="CHEBI:15378"/>
        <dbReference type="ChEBI" id="CHEBI:30616"/>
        <dbReference type="ChEBI" id="CHEBI:43474"/>
        <dbReference type="ChEBI" id="CHEBI:57791"/>
        <dbReference type="ChEBI" id="CHEBI:83900"/>
        <dbReference type="ChEBI" id="CHEBI:83905"/>
        <dbReference type="ChEBI" id="CHEBI:456216"/>
        <dbReference type="EC" id="6.3.2.13"/>
    </reaction>
</comment>
<comment type="similarity">
    <text evidence="1 2">Belongs to the MurCDEF family. MurE subfamily.</text>
</comment>
<feature type="binding site" evidence="2">
    <location>
        <position position="457"/>
    </location>
    <ligand>
        <name>meso-2,6-diaminopimelate</name>
        <dbReference type="ChEBI" id="CHEBI:57791"/>
    </ligand>
</feature>
<dbReference type="UniPathway" id="UPA00219"/>
<dbReference type="GO" id="GO:0009252">
    <property type="term" value="P:peptidoglycan biosynthetic process"/>
    <property type="evidence" value="ECO:0007669"/>
    <property type="project" value="UniProtKB-UniRule"/>
</dbReference>
<dbReference type="Pfam" id="PF08245">
    <property type="entry name" value="Mur_ligase_M"/>
    <property type="match status" value="1"/>
</dbReference>
<comment type="function">
    <text evidence="2">Catalyzes the addition of meso-diaminopimelic acid to the nucleotide precursor UDP-N-acetylmuramoyl-L-alanyl-D-glutamate (UMAG) in the biosynthesis of bacterial cell-wall peptidoglycan.</text>
</comment>
<dbReference type="AlphaFoldDB" id="A0A1M7SLI0"/>
<evidence type="ECO:0000256" key="2">
    <source>
        <dbReference type="HAMAP-Rule" id="MF_00208"/>
    </source>
</evidence>
<feature type="domain" description="Mur ligase central" evidence="5">
    <location>
        <begin position="109"/>
        <end position="311"/>
    </location>
</feature>
<dbReference type="GO" id="GO:0008765">
    <property type="term" value="F:UDP-N-acetylmuramoylalanyl-D-glutamate-2,6-diaminopimelate ligase activity"/>
    <property type="evidence" value="ECO:0007669"/>
    <property type="project" value="UniProtKB-UniRule"/>
</dbReference>
<proteinExistence type="inferred from homology"/>
<feature type="binding site" evidence="2">
    <location>
        <position position="180"/>
    </location>
    <ligand>
        <name>UDP-N-acetyl-alpha-D-muramoyl-L-alanyl-D-glutamate</name>
        <dbReference type="ChEBI" id="CHEBI:83900"/>
    </ligand>
</feature>
<dbReference type="InterPro" id="IPR035911">
    <property type="entry name" value="MurE/MurF_N"/>
</dbReference>
<dbReference type="InterPro" id="IPR005761">
    <property type="entry name" value="UDP-N-AcMur-Glu-dNH2Pim_ligase"/>
</dbReference>
<evidence type="ECO:0000256" key="3">
    <source>
        <dbReference type="RuleBase" id="RU004135"/>
    </source>
</evidence>
<dbReference type="Proteomes" id="UP000186469">
    <property type="component" value="Unassembled WGS sequence"/>
</dbReference>
<dbReference type="GO" id="GO:0071555">
    <property type="term" value="P:cell wall organization"/>
    <property type="evidence" value="ECO:0007669"/>
    <property type="project" value="UniProtKB-KW"/>
</dbReference>
<gene>
    <name evidence="2" type="primary">murE</name>
    <name evidence="6" type="ORF">SAMN02745728_00996</name>
</gene>
<dbReference type="GO" id="GO:0005524">
    <property type="term" value="F:ATP binding"/>
    <property type="evidence" value="ECO:0007669"/>
    <property type="project" value="UniProtKB-UniRule"/>
</dbReference>
<dbReference type="SUPFAM" id="SSF53623">
    <property type="entry name" value="MurD-like peptide ligases, catalytic domain"/>
    <property type="match status" value="1"/>
</dbReference>
<feature type="binding site" evidence="2">
    <location>
        <begin position="111"/>
        <end position="117"/>
    </location>
    <ligand>
        <name>ATP</name>
        <dbReference type="ChEBI" id="CHEBI:30616"/>
    </ligand>
</feature>
<keyword evidence="2" id="KW-0067">ATP-binding</keyword>
<dbReference type="GO" id="GO:0000287">
    <property type="term" value="F:magnesium ion binding"/>
    <property type="evidence" value="ECO:0007669"/>
    <property type="project" value="UniProtKB-UniRule"/>
</dbReference>
<dbReference type="NCBIfam" id="TIGR01085">
    <property type="entry name" value="murE"/>
    <property type="match status" value="1"/>
</dbReference>
<evidence type="ECO:0000256" key="1">
    <source>
        <dbReference type="ARBA" id="ARBA00005898"/>
    </source>
</evidence>
<dbReference type="InterPro" id="IPR036615">
    <property type="entry name" value="Mur_ligase_C_dom_sf"/>
</dbReference>
<dbReference type="OrthoDB" id="9800958at2"/>
<feature type="short sequence motif" description="Meso-diaminopimelate recognition motif" evidence="2">
    <location>
        <begin position="406"/>
        <end position="409"/>
    </location>
</feature>
<dbReference type="InterPro" id="IPR004101">
    <property type="entry name" value="Mur_ligase_C"/>
</dbReference>
<dbReference type="GO" id="GO:0051301">
    <property type="term" value="P:cell division"/>
    <property type="evidence" value="ECO:0007669"/>
    <property type="project" value="UniProtKB-KW"/>
</dbReference>
<dbReference type="PANTHER" id="PTHR23135">
    <property type="entry name" value="MUR LIGASE FAMILY MEMBER"/>
    <property type="match status" value="1"/>
</dbReference>
<dbReference type="SUPFAM" id="SSF63418">
    <property type="entry name" value="MurE/MurF N-terminal domain"/>
    <property type="match status" value="1"/>
</dbReference>
<keyword evidence="7" id="KW-1185">Reference proteome</keyword>
<dbReference type="GO" id="GO:0008360">
    <property type="term" value="P:regulation of cell shape"/>
    <property type="evidence" value="ECO:0007669"/>
    <property type="project" value="UniProtKB-KW"/>
</dbReference>
<dbReference type="NCBIfam" id="NF001126">
    <property type="entry name" value="PRK00139.1-4"/>
    <property type="match status" value="1"/>
</dbReference>
<dbReference type="Gene3D" id="3.90.190.20">
    <property type="entry name" value="Mur ligase, C-terminal domain"/>
    <property type="match status" value="1"/>
</dbReference>
<comment type="cofactor">
    <cofactor evidence="2">
        <name>Mg(2+)</name>
        <dbReference type="ChEBI" id="CHEBI:18420"/>
    </cofactor>
</comment>
<accession>A0A1M7SLI0</accession>
<dbReference type="Gene3D" id="3.40.1390.10">
    <property type="entry name" value="MurE/MurF, N-terminal domain"/>
    <property type="match status" value="1"/>
</dbReference>
<dbReference type="Pfam" id="PF02875">
    <property type="entry name" value="Mur_ligase_C"/>
    <property type="match status" value="1"/>
</dbReference>
<keyword evidence="2 3" id="KW-0131">Cell cycle</keyword>
<dbReference type="Gene3D" id="3.40.1190.10">
    <property type="entry name" value="Mur-like, catalytic domain"/>
    <property type="match status" value="1"/>
</dbReference>
<keyword evidence="2 3" id="KW-0132">Cell division</keyword>
<feature type="binding site" evidence="2">
    <location>
        <position position="461"/>
    </location>
    <ligand>
        <name>meso-2,6-diaminopimelate</name>
        <dbReference type="ChEBI" id="CHEBI:57791"/>
    </ligand>
</feature>
<reference evidence="6 7" key="1">
    <citation type="submission" date="2016-12" db="EMBL/GenBank/DDBJ databases">
        <authorList>
            <person name="Song W.-J."/>
            <person name="Kurnit D.M."/>
        </authorList>
    </citation>
    <scope>NUCLEOTIDE SEQUENCE [LARGE SCALE GENOMIC DNA]</scope>
    <source>
        <strain evidence="6 7">DSM 11393</strain>
    </source>
</reference>
<comment type="pathway">
    <text evidence="2 3">Cell wall biogenesis; peptidoglycan biosynthesis.</text>
</comment>
<dbReference type="InterPro" id="IPR013221">
    <property type="entry name" value="Mur_ligase_cen"/>
</dbReference>
<evidence type="ECO:0000313" key="7">
    <source>
        <dbReference type="Proteomes" id="UP000186469"/>
    </source>
</evidence>
<protein>
    <recommendedName>
        <fullName evidence="2">UDP-N-acetylmuramoyl-L-alanyl-D-glutamate--2,6-diaminopimelate ligase</fullName>
        <ecNumber evidence="2">6.3.2.13</ecNumber>
    </recommendedName>
    <alternativeName>
        <fullName evidence="2">Meso-A2pm-adding enzyme</fullName>
    </alternativeName>
    <alternativeName>
        <fullName evidence="2">Meso-diaminopimelate-adding enzyme</fullName>
    </alternativeName>
    <alternativeName>
        <fullName evidence="2">UDP-MurNAc-L-Ala-D-Glu:meso-diaminopimelate ligase</fullName>
    </alternativeName>
    <alternativeName>
        <fullName evidence="2">UDP-MurNAc-tripeptide synthetase</fullName>
    </alternativeName>
    <alternativeName>
        <fullName evidence="2">UDP-N-acetylmuramyl-tripeptide synthetase</fullName>
    </alternativeName>
</protein>
<keyword evidence="2" id="KW-0963">Cytoplasm</keyword>
<sequence>MLFSDLIKKVKNEKLPVYTHSAKVEAGSVFVALPALANLAQSGEGYIAEVLKLKPFAVVCRPELVKEFISLAETNKVTLIEVFDPRFALGELAKAYYGTDSLHLDIIGITGTNGKTTTAHLLDYLFSHHGKKVGIIGTISCRWGSHYHDSNLTTPGCLENHELFSQMEKDKVDLAFVEVSSHALDQQRLAGLKFKVGVFTNLTQDHLDYHQNMEAYFQAKARLFAPDTKGEFLVINADDSYGLRLLQQDKSAIAYGLNDFSLDNPYLHAELLENSTKGLHLKMSYLGESWELKSHLLGRHNALNLLATQATALALGLKPNDFKVLEDYLGVNGRFERIINNKGLDIFVDYAHTPDALENVLHTLKDVGFKKIITLFGCGGNRDKTKRPLMGEVVSKYSDIAILTSDNPRKEEPLEIMRDVAKGLEHCKKVYTEVDRAKALALAVKIMQPGDALMVAGKGHESYQIIGETKYPFSDQQTLKELLI</sequence>
<comment type="PTM">
    <text evidence="2">Carboxylation is probably crucial for Mg(2+) binding and, consequently, for the gamma-phosphate positioning of ATP.</text>
</comment>
<keyword evidence="2" id="KW-0547">Nucleotide-binding</keyword>
<feature type="domain" description="Mur ligase C-terminal" evidence="4">
    <location>
        <begin position="333"/>
        <end position="459"/>
    </location>
</feature>
<dbReference type="RefSeq" id="WP_072696697.1">
    <property type="nucleotide sequence ID" value="NZ_FRDI01000004.1"/>
</dbReference>
<feature type="binding site" evidence="2">
    <location>
        <begin position="153"/>
        <end position="154"/>
    </location>
    <ligand>
        <name>UDP-N-acetyl-alpha-D-muramoyl-L-alanyl-D-glutamate</name>
        <dbReference type="ChEBI" id="CHEBI:83900"/>
    </ligand>
</feature>
<keyword evidence="2 3" id="KW-0961">Cell wall biogenesis/degradation</keyword>
<evidence type="ECO:0000259" key="4">
    <source>
        <dbReference type="Pfam" id="PF02875"/>
    </source>
</evidence>
<evidence type="ECO:0000313" key="6">
    <source>
        <dbReference type="EMBL" id="SHN59329.1"/>
    </source>
</evidence>
<dbReference type="InterPro" id="IPR036565">
    <property type="entry name" value="Mur-like_cat_sf"/>
</dbReference>
<comment type="caution">
    <text evidence="2">Lacks conserved residue(s) required for the propagation of feature annotation.</text>
</comment>
<feature type="binding site" evidence="2">
    <location>
        <position position="186"/>
    </location>
    <ligand>
        <name>UDP-N-acetyl-alpha-D-muramoyl-L-alanyl-D-glutamate</name>
        <dbReference type="ChEBI" id="CHEBI:83900"/>
    </ligand>
</feature>